<proteinExistence type="predicted"/>
<evidence type="ECO:0000313" key="1">
    <source>
        <dbReference type="EMBL" id="KZS14405.1"/>
    </source>
</evidence>
<dbReference type="AlphaFoldDB" id="A0A0P5WT45"/>
<name>A0A0P5WT45_9CRUS</name>
<gene>
    <name evidence="1" type="ORF">APZ42_019748</name>
</gene>
<accession>A0A0P5WT45</accession>
<protein>
    <submittedName>
        <fullName evidence="1">Uncharacterized protein</fullName>
    </submittedName>
</protein>
<reference evidence="1 2" key="1">
    <citation type="submission" date="2016-03" db="EMBL/GenBank/DDBJ databases">
        <title>EvidentialGene: Evidence-directed Construction of Genes on Genomes.</title>
        <authorList>
            <person name="Gilbert D.G."/>
            <person name="Choi J.-H."/>
            <person name="Mockaitis K."/>
            <person name="Colbourne J."/>
            <person name="Pfrender M."/>
        </authorList>
    </citation>
    <scope>NUCLEOTIDE SEQUENCE [LARGE SCALE GENOMIC DNA]</scope>
    <source>
        <strain evidence="1 2">Xinb3</strain>
        <tissue evidence="1">Complete organism</tissue>
    </source>
</reference>
<dbReference type="EMBL" id="LRGB01000944">
    <property type="protein sequence ID" value="KZS14405.1"/>
    <property type="molecule type" value="Genomic_DNA"/>
</dbReference>
<comment type="caution">
    <text evidence="1">The sequence shown here is derived from an EMBL/GenBank/DDBJ whole genome shotgun (WGS) entry which is preliminary data.</text>
</comment>
<dbReference type="Proteomes" id="UP000076858">
    <property type="component" value="Unassembled WGS sequence"/>
</dbReference>
<keyword evidence="2" id="KW-1185">Reference proteome</keyword>
<organism evidence="1 2">
    <name type="scientific">Daphnia magna</name>
    <dbReference type="NCBI Taxonomy" id="35525"/>
    <lineage>
        <taxon>Eukaryota</taxon>
        <taxon>Metazoa</taxon>
        <taxon>Ecdysozoa</taxon>
        <taxon>Arthropoda</taxon>
        <taxon>Crustacea</taxon>
        <taxon>Branchiopoda</taxon>
        <taxon>Diplostraca</taxon>
        <taxon>Cladocera</taxon>
        <taxon>Anomopoda</taxon>
        <taxon>Daphniidae</taxon>
        <taxon>Daphnia</taxon>
    </lineage>
</organism>
<dbReference type="OrthoDB" id="6365453at2759"/>
<dbReference type="InterPro" id="IPR041637">
    <property type="entry name" value="Caprin-1_dimer"/>
</dbReference>
<dbReference type="Pfam" id="PF18293">
    <property type="entry name" value="Caprin-1_dimer"/>
    <property type="match status" value="1"/>
</dbReference>
<evidence type="ECO:0000313" key="2">
    <source>
        <dbReference type="Proteomes" id="UP000076858"/>
    </source>
</evidence>
<sequence>MQSEIQKTLNLSRTVNSPVVKPSVQPNLDVSRPIKPATKHRKNERQQLIGHLEEIVDVQEMLFSLSKRSPESEIREDFDYGLRGAIRLSHYDFEILTTFHFLITSPERPKTVVDFILNVPHEANHKAAQHFKWLLEGRKMLAEGTNISYYDGKSIISRILRSGYFSRIRLSNSKKRTEITHNGIQTDNKQSIQSNKSASPVSFVAVDKFLVNISSPLKETNRII</sequence>